<evidence type="ECO:0000259" key="4">
    <source>
        <dbReference type="Pfam" id="PF00109"/>
    </source>
</evidence>
<dbReference type="Gene3D" id="3.40.47.10">
    <property type="match status" value="1"/>
</dbReference>
<proteinExistence type="predicted"/>
<evidence type="ECO:0000259" key="5">
    <source>
        <dbReference type="Pfam" id="PF08990"/>
    </source>
</evidence>
<evidence type="ECO:0000313" key="7">
    <source>
        <dbReference type="Proteomes" id="UP000240429"/>
    </source>
</evidence>
<reference evidence="6 7" key="1">
    <citation type="submission" date="2018-03" db="EMBL/GenBank/DDBJ databases">
        <title>Streptomyces dioscori sp. nov., a novel endophytic actinobacterium isolated from bulbil of Dioscorea bulbifera L.</title>
        <authorList>
            <person name="Zhikuan W."/>
        </authorList>
    </citation>
    <scope>NUCLEOTIDE SEQUENCE [LARGE SCALE GENOMIC DNA]</scope>
    <source>
        <strain evidence="6 7">A217</strain>
    </source>
</reference>
<dbReference type="Pfam" id="PF08990">
    <property type="entry name" value="Docking"/>
    <property type="match status" value="1"/>
</dbReference>
<sequence>MANDEKLRGYLKRATTELQQTRRRLRDMEDREREPIAIIGMACRYPGGVASPEDLWRVVAGGVDVVSE</sequence>
<feature type="non-terminal residue" evidence="6">
    <location>
        <position position="68"/>
    </location>
</feature>
<keyword evidence="7" id="KW-1185">Reference proteome</keyword>
<dbReference type="SUPFAM" id="SSF101173">
    <property type="entry name" value="Docking domain B of the erythromycin polyketide synthase (DEBS)"/>
    <property type="match status" value="1"/>
</dbReference>
<dbReference type="RefSeq" id="WP_159074435.1">
    <property type="nucleotide sequence ID" value="NZ_KZ679077.1"/>
</dbReference>
<feature type="domain" description="Beta-ketoacyl synthase-like N-terminal" evidence="4">
    <location>
        <begin position="34"/>
        <end position="67"/>
    </location>
</feature>
<keyword evidence="2" id="KW-0808">Transferase</keyword>
<keyword evidence="3" id="KW-0511">Multifunctional enzyme</keyword>
<dbReference type="InterPro" id="IPR050091">
    <property type="entry name" value="PKS_NRPS_Biosynth_Enz"/>
</dbReference>
<evidence type="ECO:0008006" key="8">
    <source>
        <dbReference type="Google" id="ProtNLM"/>
    </source>
</evidence>
<comment type="cofactor">
    <cofactor evidence="1">
        <name>pantetheine 4'-phosphate</name>
        <dbReference type="ChEBI" id="CHEBI:47942"/>
    </cofactor>
</comment>
<evidence type="ECO:0000256" key="1">
    <source>
        <dbReference type="ARBA" id="ARBA00001957"/>
    </source>
</evidence>
<dbReference type="EMBL" id="PYBJ01000053">
    <property type="protein sequence ID" value="PSM37155.1"/>
    <property type="molecule type" value="Genomic_DNA"/>
</dbReference>
<dbReference type="InterPro" id="IPR014030">
    <property type="entry name" value="Ketoacyl_synth_N"/>
</dbReference>
<dbReference type="InterPro" id="IPR036299">
    <property type="entry name" value="Polyketide_synth_docking_sf"/>
</dbReference>
<accession>A0A2P8PT24</accession>
<dbReference type="OrthoDB" id="4571618at2"/>
<protein>
    <recommendedName>
        <fullName evidence="8">Polyketide synthase</fullName>
    </recommendedName>
</protein>
<dbReference type="Pfam" id="PF00109">
    <property type="entry name" value="ketoacyl-synt"/>
    <property type="match status" value="1"/>
</dbReference>
<evidence type="ECO:0000313" key="6">
    <source>
        <dbReference type="EMBL" id="PSM37155.1"/>
    </source>
</evidence>
<dbReference type="AlphaFoldDB" id="A0A2P8PT24"/>
<dbReference type="Proteomes" id="UP000240429">
    <property type="component" value="Unassembled WGS sequence"/>
</dbReference>
<name>A0A2P8PT24_9ACTN</name>
<dbReference type="GO" id="GO:0004312">
    <property type="term" value="F:fatty acid synthase activity"/>
    <property type="evidence" value="ECO:0007669"/>
    <property type="project" value="TreeGrafter"/>
</dbReference>
<dbReference type="GO" id="GO:0006633">
    <property type="term" value="P:fatty acid biosynthetic process"/>
    <property type="evidence" value="ECO:0007669"/>
    <property type="project" value="TreeGrafter"/>
</dbReference>
<organism evidence="6 7">
    <name type="scientific">Streptomyces dioscori</name>
    <dbReference type="NCBI Taxonomy" id="2109333"/>
    <lineage>
        <taxon>Bacteria</taxon>
        <taxon>Bacillati</taxon>
        <taxon>Actinomycetota</taxon>
        <taxon>Actinomycetes</taxon>
        <taxon>Kitasatosporales</taxon>
        <taxon>Streptomycetaceae</taxon>
        <taxon>Streptomyces</taxon>
        <taxon>Streptomyces aurantiacus group</taxon>
    </lineage>
</organism>
<gene>
    <name evidence="6" type="ORF">C6Y14_43770</name>
</gene>
<dbReference type="InterPro" id="IPR016039">
    <property type="entry name" value="Thiolase-like"/>
</dbReference>
<evidence type="ECO:0000256" key="2">
    <source>
        <dbReference type="ARBA" id="ARBA00022679"/>
    </source>
</evidence>
<evidence type="ECO:0000256" key="3">
    <source>
        <dbReference type="ARBA" id="ARBA00023268"/>
    </source>
</evidence>
<dbReference type="SUPFAM" id="SSF53901">
    <property type="entry name" value="Thiolase-like"/>
    <property type="match status" value="1"/>
</dbReference>
<feature type="domain" description="Polyketide synthase NorB/C/GfsB-E-like docking" evidence="5">
    <location>
        <begin position="2"/>
        <end position="30"/>
    </location>
</feature>
<dbReference type="PANTHER" id="PTHR43775:SF51">
    <property type="entry name" value="INACTIVE PHENOLPHTHIOCEROL SYNTHESIS POLYKETIDE SYNTHASE TYPE I PKS1-RELATED"/>
    <property type="match status" value="1"/>
</dbReference>
<comment type="caution">
    <text evidence="6">The sequence shown here is derived from an EMBL/GenBank/DDBJ whole genome shotgun (WGS) entry which is preliminary data.</text>
</comment>
<dbReference type="PANTHER" id="PTHR43775">
    <property type="entry name" value="FATTY ACID SYNTHASE"/>
    <property type="match status" value="1"/>
</dbReference>
<dbReference type="InterPro" id="IPR015083">
    <property type="entry name" value="NorB/c/GfsB-D-like_docking"/>
</dbReference>